<dbReference type="GO" id="GO:0003700">
    <property type="term" value="F:DNA-binding transcription factor activity"/>
    <property type="evidence" value="ECO:0007669"/>
    <property type="project" value="InterPro"/>
</dbReference>
<sequence length="333" mass="36715">MPSAARVAARRDSGAPRFRSALDPHRMDNLGDIRLFVEAASLGSLSAAGRKLGLSPAAASARLVKLERALGTQLFERSTRKLRLTDEGRLYLEHCRHALQTLDDARVALQLGRASIGGALRVSATSDFGRVVLRRWLDEFNDRHPQVALTLVLADSLSNLLHDDIDLAIRFGVPADSAMIARRLADNRRVLCAAPSYLAARGAPRHPDELAGHAFVLLGSSAGIANQWRFERDGETVHVTVPPERARQTNDGALAREWAIEGRGAVMKSIWDVGADLRAGRLVLLLPEWRCPDLPVHALFQRNQYMAPRVRALLDFLEQRFAEAAVEIAPFLR</sequence>
<dbReference type="PROSITE" id="PS50931">
    <property type="entry name" value="HTH_LYSR"/>
    <property type="match status" value="1"/>
</dbReference>
<feature type="region of interest" description="Disordered" evidence="5">
    <location>
        <begin position="1"/>
        <end position="20"/>
    </location>
</feature>
<evidence type="ECO:0000259" key="6">
    <source>
        <dbReference type="PROSITE" id="PS50931"/>
    </source>
</evidence>
<dbReference type="SUPFAM" id="SSF53850">
    <property type="entry name" value="Periplasmic binding protein-like II"/>
    <property type="match status" value="1"/>
</dbReference>
<protein>
    <submittedName>
        <fullName evidence="7">Transcriptional regulator LysR family</fullName>
    </submittedName>
</protein>
<accession>A0A0B6S5F9</accession>
<proteinExistence type="inferred from homology"/>
<keyword evidence="3" id="KW-0238">DNA-binding</keyword>
<dbReference type="Proteomes" id="UP000031838">
    <property type="component" value="Chromosome 2"/>
</dbReference>
<dbReference type="Pfam" id="PF03466">
    <property type="entry name" value="LysR_substrate"/>
    <property type="match status" value="1"/>
</dbReference>
<dbReference type="HOGENOM" id="CLU_039613_16_4_4"/>
<dbReference type="Gene3D" id="1.10.10.10">
    <property type="entry name" value="Winged helix-like DNA-binding domain superfamily/Winged helix DNA-binding domain"/>
    <property type="match status" value="1"/>
</dbReference>
<dbReference type="InterPro" id="IPR058163">
    <property type="entry name" value="LysR-type_TF_proteobact-type"/>
</dbReference>
<dbReference type="GO" id="GO:0006351">
    <property type="term" value="P:DNA-templated transcription"/>
    <property type="evidence" value="ECO:0007669"/>
    <property type="project" value="TreeGrafter"/>
</dbReference>
<feature type="domain" description="HTH lysR-type" evidence="6">
    <location>
        <begin position="28"/>
        <end position="85"/>
    </location>
</feature>
<dbReference type="Gene3D" id="3.40.190.290">
    <property type="match status" value="1"/>
</dbReference>
<reference evidence="8" key="1">
    <citation type="submission" date="2011-03" db="EMBL/GenBank/DDBJ databases">
        <authorList>
            <person name="Voget S."/>
            <person name="Streit W.R."/>
            <person name="Jaeger K.E."/>
            <person name="Daniel R."/>
        </authorList>
    </citation>
    <scope>NUCLEOTIDE SEQUENCE [LARGE SCALE GENOMIC DNA]</scope>
    <source>
        <strain evidence="8">PG1</strain>
    </source>
</reference>
<evidence type="ECO:0000313" key="7">
    <source>
        <dbReference type="EMBL" id="AJK50888.1"/>
    </source>
</evidence>
<evidence type="ECO:0000256" key="1">
    <source>
        <dbReference type="ARBA" id="ARBA00009437"/>
    </source>
</evidence>
<gene>
    <name evidence="7" type="ORF">BGL_2c28340</name>
</gene>
<reference evidence="7 8" key="2">
    <citation type="journal article" date="2016" name="Appl. Microbiol. Biotechnol.">
        <title>Mutations improving production and secretion of extracellular lipase by Burkholderia glumae PG1.</title>
        <authorList>
            <person name="Knapp A."/>
            <person name="Voget S."/>
            <person name="Gao R."/>
            <person name="Zaburannyi N."/>
            <person name="Krysciak D."/>
            <person name="Breuer M."/>
            <person name="Hauer B."/>
            <person name="Streit W.R."/>
            <person name="Muller R."/>
            <person name="Daniel R."/>
            <person name="Jaeger K.E."/>
        </authorList>
    </citation>
    <scope>NUCLEOTIDE SEQUENCE [LARGE SCALE GENOMIC DNA]</scope>
    <source>
        <strain evidence="7 8">PG1</strain>
    </source>
</reference>
<dbReference type="InterPro" id="IPR005119">
    <property type="entry name" value="LysR_subst-bd"/>
</dbReference>
<evidence type="ECO:0000256" key="2">
    <source>
        <dbReference type="ARBA" id="ARBA00023015"/>
    </source>
</evidence>
<organism evidence="7 8">
    <name type="scientific">Burkholderia plantarii</name>
    <dbReference type="NCBI Taxonomy" id="41899"/>
    <lineage>
        <taxon>Bacteria</taxon>
        <taxon>Pseudomonadati</taxon>
        <taxon>Pseudomonadota</taxon>
        <taxon>Betaproteobacteria</taxon>
        <taxon>Burkholderiales</taxon>
        <taxon>Burkholderiaceae</taxon>
        <taxon>Burkholderia</taxon>
    </lineage>
</organism>
<dbReference type="InterPro" id="IPR036390">
    <property type="entry name" value="WH_DNA-bd_sf"/>
</dbReference>
<dbReference type="Pfam" id="PF00126">
    <property type="entry name" value="HTH_1"/>
    <property type="match status" value="1"/>
</dbReference>
<dbReference type="KEGG" id="bgp:BGL_2c28340"/>
<keyword evidence="8" id="KW-1185">Reference proteome</keyword>
<evidence type="ECO:0000256" key="4">
    <source>
        <dbReference type="ARBA" id="ARBA00023163"/>
    </source>
</evidence>
<evidence type="ECO:0000256" key="3">
    <source>
        <dbReference type="ARBA" id="ARBA00023125"/>
    </source>
</evidence>
<dbReference type="GO" id="GO:0043565">
    <property type="term" value="F:sequence-specific DNA binding"/>
    <property type="evidence" value="ECO:0007669"/>
    <property type="project" value="TreeGrafter"/>
</dbReference>
<dbReference type="InterPro" id="IPR036388">
    <property type="entry name" value="WH-like_DNA-bd_sf"/>
</dbReference>
<evidence type="ECO:0000256" key="5">
    <source>
        <dbReference type="SAM" id="MobiDB-lite"/>
    </source>
</evidence>
<name>A0A0B6S5F9_BURPL</name>
<dbReference type="EMBL" id="CP002581">
    <property type="protein sequence ID" value="AJK50888.1"/>
    <property type="molecule type" value="Genomic_DNA"/>
</dbReference>
<dbReference type="PANTHER" id="PTHR30537">
    <property type="entry name" value="HTH-TYPE TRANSCRIPTIONAL REGULATOR"/>
    <property type="match status" value="1"/>
</dbReference>
<feature type="compositionally biased region" description="Basic and acidic residues" evidence="5">
    <location>
        <begin position="9"/>
        <end position="20"/>
    </location>
</feature>
<evidence type="ECO:0000313" key="8">
    <source>
        <dbReference type="Proteomes" id="UP000031838"/>
    </source>
</evidence>
<dbReference type="AlphaFoldDB" id="A0A0B6S5F9"/>
<keyword evidence="2" id="KW-0805">Transcription regulation</keyword>
<keyword evidence="4" id="KW-0804">Transcription</keyword>
<dbReference type="SUPFAM" id="SSF46785">
    <property type="entry name" value="Winged helix' DNA-binding domain"/>
    <property type="match status" value="1"/>
</dbReference>
<dbReference type="InterPro" id="IPR000847">
    <property type="entry name" value="LysR_HTH_N"/>
</dbReference>
<dbReference type="FunFam" id="1.10.10.10:FF:000001">
    <property type="entry name" value="LysR family transcriptional regulator"/>
    <property type="match status" value="1"/>
</dbReference>
<dbReference type="FunFam" id="3.40.190.290:FF:000001">
    <property type="entry name" value="Transcriptional regulator, LysR family"/>
    <property type="match status" value="1"/>
</dbReference>
<comment type="similarity">
    <text evidence="1">Belongs to the LysR transcriptional regulatory family.</text>
</comment>
<dbReference type="CDD" id="cd08422">
    <property type="entry name" value="PBP2_CrgA_like"/>
    <property type="match status" value="1"/>
</dbReference>
<dbReference type="PANTHER" id="PTHR30537:SF21">
    <property type="entry name" value="HTH-TYPE TRANSCRIPTIONAL REGULATOR SINR-RELATED"/>
    <property type="match status" value="1"/>
</dbReference>